<evidence type="ECO:0000256" key="3">
    <source>
        <dbReference type="SAM" id="MobiDB-lite"/>
    </source>
</evidence>
<gene>
    <name evidence="4" type="ORF">WSS_A09657</name>
</gene>
<feature type="region of interest" description="Disordered" evidence="3">
    <location>
        <begin position="57"/>
        <end position="108"/>
    </location>
</feature>
<name>K8XN26_RHOOP</name>
<reference evidence="4 5" key="1">
    <citation type="journal article" date="2013" name="Genome Announc.">
        <title>Draft Genome Sequence of Rhodococcus opacus Strain M213 Shows a Diverse Catabolic Potential.</title>
        <authorList>
            <person name="Pathak A."/>
            <person name="Green S.J."/>
            <person name="Ogram A."/>
            <person name="Chauhan A."/>
        </authorList>
    </citation>
    <scope>NUCLEOTIDE SEQUENCE [LARGE SCALE GENOMIC DNA]</scope>
    <source>
        <strain evidence="4 5">M213</strain>
    </source>
</reference>
<evidence type="ECO:0000256" key="2">
    <source>
        <dbReference type="ARBA" id="ARBA00035108"/>
    </source>
</evidence>
<dbReference type="GO" id="GO:0005198">
    <property type="term" value="F:structural molecule activity"/>
    <property type="evidence" value="ECO:0007669"/>
    <property type="project" value="InterPro"/>
</dbReference>
<dbReference type="Pfam" id="PF00741">
    <property type="entry name" value="Gas_vesicle"/>
    <property type="match status" value="1"/>
</dbReference>
<protein>
    <submittedName>
        <fullName evidence="4">Gas vesicle protein</fullName>
    </submittedName>
</protein>
<dbReference type="EMBL" id="AJYC02000027">
    <property type="protein sequence ID" value="EKT83018.1"/>
    <property type="molecule type" value="Genomic_DNA"/>
</dbReference>
<dbReference type="GO" id="GO:0012506">
    <property type="term" value="C:vesicle membrane"/>
    <property type="evidence" value="ECO:0007669"/>
    <property type="project" value="InterPro"/>
</dbReference>
<sequence length="108" mass="11297">MSDMVPAVPADDTRRIALVDLLDRVLGDGVVITGEITLSLADVEMVRISLRNKHAADHTATVDGVAAPITRWPGTPPEPNPPAGSRKPHNTPVHPGAPLPQPPASTPP</sequence>
<feature type="compositionally biased region" description="Pro residues" evidence="3">
    <location>
        <begin position="95"/>
        <end position="108"/>
    </location>
</feature>
<keyword evidence="1" id="KW-0304">Gas vesicle</keyword>
<dbReference type="GO" id="GO:0031411">
    <property type="term" value="C:gas vesicle"/>
    <property type="evidence" value="ECO:0007669"/>
    <property type="project" value="UniProtKB-SubCell"/>
</dbReference>
<dbReference type="AlphaFoldDB" id="K8XN26"/>
<dbReference type="InterPro" id="IPR000638">
    <property type="entry name" value="Gas-vesicle_GvpA-like"/>
</dbReference>
<comment type="caution">
    <text evidence="4">The sequence shown here is derived from an EMBL/GenBank/DDBJ whole genome shotgun (WGS) entry which is preliminary data.</text>
</comment>
<evidence type="ECO:0000256" key="1">
    <source>
        <dbReference type="ARBA" id="ARBA00022987"/>
    </source>
</evidence>
<dbReference type="Proteomes" id="UP000005951">
    <property type="component" value="Unassembled WGS sequence"/>
</dbReference>
<evidence type="ECO:0000313" key="5">
    <source>
        <dbReference type="Proteomes" id="UP000005951"/>
    </source>
</evidence>
<evidence type="ECO:0000313" key="4">
    <source>
        <dbReference type="EMBL" id="EKT83018.1"/>
    </source>
</evidence>
<organism evidence="4 5">
    <name type="scientific">Rhodococcus opacus M213</name>
    <dbReference type="NCBI Taxonomy" id="1129896"/>
    <lineage>
        <taxon>Bacteria</taxon>
        <taxon>Bacillati</taxon>
        <taxon>Actinomycetota</taxon>
        <taxon>Actinomycetes</taxon>
        <taxon>Mycobacteriales</taxon>
        <taxon>Nocardiaceae</taxon>
        <taxon>Rhodococcus</taxon>
    </lineage>
</organism>
<proteinExistence type="predicted"/>
<comment type="subcellular location">
    <subcellularLocation>
        <location evidence="2">Gas vesicle</location>
    </subcellularLocation>
</comment>
<accession>K8XN26</accession>